<accession>A0ABU0J059</accession>
<evidence type="ECO:0000256" key="4">
    <source>
        <dbReference type="ARBA" id="ARBA00022989"/>
    </source>
</evidence>
<evidence type="ECO:0000313" key="9">
    <source>
        <dbReference type="Proteomes" id="UP001242480"/>
    </source>
</evidence>
<dbReference type="RefSeq" id="WP_307267558.1">
    <property type="nucleotide sequence ID" value="NZ_JAUSVX010000001.1"/>
</dbReference>
<dbReference type="Pfam" id="PF07690">
    <property type="entry name" value="MFS_1"/>
    <property type="match status" value="1"/>
</dbReference>
<feature type="transmembrane region" description="Helical" evidence="6">
    <location>
        <begin position="155"/>
        <end position="176"/>
    </location>
</feature>
<feature type="transmembrane region" description="Helical" evidence="6">
    <location>
        <begin position="349"/>
        <end position="368"/>
    </location>
</feature>
<evidence type="ECO:0000256" key="5">
    <source>
        <dbReference type="ARBA" id="ARBA00023136"/>
    </source>
</evidence>
<feature type="transmembrane region" description="Helical" evidence="6">
    <location>
        <begin position="23"/>
        <end position="40"/>
    </location>
</feature>
<gene>
    <name evidence="8" type="ORF">QO011_000638</name>
</gene>
<keyword evidence="9" id="KW-1185">Reference proteome</keyword>
<evidence type="ECO:0000256" key="6">
    <source>
        <dbReference type="SAM" id="Phobius"/>
    </source>
</evidence>
<dbReference type="InterPro" id="IPR036259">
    <property type="entry name" value="MFS_trans_sf"/>
</dbReference>
<dbReference type="SUPFAM" id="SSF103473">
    <property type="entry name" value="MFS general substrate transporter"/>
    <property type="match status" value="1"/>
</dbReference>
<comment type="subcellular location">
    <subcellularLocation>
        <location evidence="1">Membrane</location>
        <topology evidence="1">Multi-pass membrane protein</topology>
    </subcellularLocation>
</comment>
<evidence type="ECO:0000313" key="8">
    <source>
        <dbReference type="EMBL" id="MDQ0467643.1"/>
    </source>
</evidence>
<evidence type="ECO:0000256" key="1">
    <source>
        <dbReference type="ARBA" id="ARBA00004141"/>
    </source>
</evidence>
<evidence type="ECO:0000256" key="3">
    <source>
        <dbReference type="ARBA" id="ARBA00022692"/>
    </source>
</evidence>
<dbReference type="PANTHER" id="PTHR43791">
    <property type="entry name" value="PERMEASE-RELATED"/>
    <property type="match status" value="1"/>
</dbReference>
<sequence length="444" mass="47555">MDAAVTARPLAAQQAEQSAISKISWRLVPFIGLMFFINFLDRTAISFAGPNGMTADLGLTAAQFGFAAGIFFFGYIVLEIPSNLALHRYGARRWLARIMVTWGVVALLFTWVSSVTELYVLRFLLGVAEAGFFPGAILFLSLWVPSRHRAGILALFYLAQPLTTVIGAPLASLLIQAHGAFGLEGWRIMFFGVAVPAIVVGIVTWFYLPDTPNEASWLSQAEKTWLNGELAREDRAKAGGHGRAVGKALTDGRVWILSVIYFGLVYGLYALAFFLPTIIAGFEAKFGSKFDVFDKGLITAIPYLPAAIVLFFWSRDATRRGVRTWHVGIPALVGAVSIPLALLMTTPEATIAAITLTACAIFSALPNFWAIPSRFLAGAGAAAGVALINTIGNIAGFAAPYITGAVKDLTGFYQLPMVIVGALMLLSAILVLSISGKVKDPTAG</sequence>
<feature type="transmembrane region" description="Helical" evidence="6">
    <location>
        <begin position="411"/>
        <end position="432"/>
    </location>
</feature>
<dbReference type="PANTHER" id="PTHR43791:SF36">
    <property type="entry name" value="TRANSPORTER, PUTATIVE (AFU_ORTHOLOGUE AFUA_6G08340)-RELATED"/>
    <property type="match status" value="1"/>
</dbReference>
<dbReference type="InterPro" id="IPR020846">
    <property type="entry name" value="MFS_dom"/>
</dbReference>
<keyword evidence="2" id="KW-0813">Transport</keyword>
<dbReference type="Gene3D" id="1.20.1250.20">
    <property type="entry name" value="MFS general substrate transporter like domains"/>
    <property type="match status" value="2"/>
</dbReference>
<dbReference type="InterPro" id="IPR011701">
    <property type="entry name" value="MFS"/>
</dbReference>
<feature type="transmembrane region" description="Helical" evidence="6">
    <location>
        <begin position="254"/>
        <end position="276"/>
    </location>
</feature>
<feature type="transmembrane region" description="Helical" evidence="6">
    <location>
        <begin position="94"/>
        <end position="113"/>
    </location>
</feature>
<evidence type="ECO:0000259" key="7">
    <source>
        <dbReference type="PROSITE" id="PS50850"/>
    </source>
</evidence>
<feature type="transmembrane region" description="Helical" evidence="6">
    <location>
        <begin position="188"/>
        <end position="208"/>
    </location>
</feature>
<feature type="domain" description="Major facilitator superfamily (MFS) profile" evidence="7">
    <location>
        <begin position="27"/>
        <end position="439"/>
    </location>
</feature>
<feature type="transmembrane region" description="Helical" evidence="6">
    <location>
        <begin position="296"/>
        <end position="313"/>
    </location>
</feature>
<evidence type="ECO:0000256" key="2">
    <source>
        <dbReference type="ARBA" id="ARBA00022448"/>
    </source>
</evidence>
<keyword evidence="4 6" id="KW-1133">Transmembrane helix</keyword>
<dbReference type="CDD" id="cd17319">
    <property type="entry name" value="MFS_ExuT_GudP_like"/>
    <property type="match status" value="1"/>
</dbReference>
<feature type="transmembrane region" description="Helical" evidence="6">
    <location>
        <begin position="60"/>
        <end position="82"/>
    </location>
</feature>
<dbReference type="PROSITE" id="PS50850">
    <property type="entry name" value="MFS"/>
    <property type="match status" value="1"/>
</dbReference>
<organism evidence="8 9">
    <name type="scientific">Labrys wisconsinensis</name>
    <dbReference type="NCBI Taxonomy" id="425677"/>
    <lineage>
        <taxon>Bacteria</taxon>
        <taxon>Pseudomonadati</taxon>
        <taxon>Pseudomonadota</taxon>
        <taxon>Alphaproteobacteria</taxon>
        <taxon>Hyphomicrobiales</taxon>
        <taxon>Xanthobacteraceae</taxon>
        <taxon>Labrys</taxon>
    </lineage>
</organism>
<comment type="caution">
    <text evidence="8">The sequence shown here is derived from an EMBL/GenBank/DDBJ whole genome shotgun (WGS) entry which is preliminary data.</text>
</comment>
<proteinExistence type="predicted"/>
<name>A0ABU0J059_9HYPH</name>
<feature type="transmembrane region" description="Helical" evidence="6">
    <location>
        <begin position="119"/>
        <end position="143"/>
    </location>
</feature>
<reference evidence="8 9" key="1">
    <citation type="submission" date="2023-07" db="EMBL/GenBank/DDBJ databases">
        <title>Genomic Encyclopedia of Type Strains, Phase IV (KMG-IV): sequencing the most valuable type-strain genomes for metagenomic binning, comparative biology and taxonomic classification.</title>
        <authorList>
            <person name="Goeker M."/>
        </authorList>
    </citation>
    <scope>NUCLEOTIDE SEQUENCE [LARGE SCALE GENOMIC DNA]</scope>
    <source>
        <strain evidence="8 9">DSM 19619</strain>
    </source>
</reference>
<protein>
    <submittedName>
        <fullName evidence="8">MFS family permease</fullName>
    </submittedName>
</protein>
<dbReference type="Proteomes" id="UP001242480">
    <property type="component" value="Unassembled WGS sequence"/>
</dbReference>
<dbReference type="EMBL" id="JAUSVX010000001">
    <property type="protein sequence ID" value="MDQ0467643.1"/>
    <property type="molecule type" value="Genomic_DNA"/>
</dbReference>
<keyword evidence="3 6" id="KW-0812">Transmembrane</keyword>
<feature type="transmembrane region" description="Helical" evidence="6">
    <location>
        <begin position="325"/>
        <end position="343"/>
    </location>
</feature>
<keyword evidence="5 6" id="KW-0472">Membrane</keyword>
<feature type="transmembrane region" description="Helical" evidence="6">
    <location>
        <begin position="375"/>
        <end position="399"/>
    </location>
</feature>